<dbReference type="Gene3D" id="1.25.40.10">
    <property type="entry name" value="Tetratricopeptide repeat domain"/>
    <property type="match status" value="1"/>
</dbReference>
<organism evidence="3 4">
    <name type="scientific">Cylindrotheca closterium</name>
    <dbReference type="NCBI Taxonomy" id="2856"/>
    <lineage>
        <taxon>Eukaryota</taxon>
        <taxon>Sar</taxon>
        <taxon>Stramenopiles</taxon>
        <taxon>Ochrophyta</taxon>
        <taxon>Bacillariophyta</taxon>
        <taxon>Bacillariophyceae</taxon>
        <taxon>Bacillariophycidae</taxon>
        <taxon>Bacillariales</taxon>
        <taxon>Bacillariaceae</taxon>
        <taxon>Cylindrotheca</taxon>
    </lineage>
</organism>
<dbReference type="AlphaFoldDB" id="A0AAD2G214"/>
<dbReference type="InterPro" id="IPR050767">
    <property type="entry name" value="Sel1_AlgK"/>
</dbReference>
<evidence type="ECO:0000313" key="3">
    <source>
        <dbReference type="EMBL" id="CAJ1959355.1"/>
    </source>
</evidence>
<evidence type="ECO:0000313" key="4">
    <source>
        <dbReference type="Proteomes" id="UP001295423"/>
    </source>
</evidence>
<dbReference type="InterPro" id="IPR006597">
    <property type="entry name" value="Sel1-like"/>
</dbReference>
<dbReference type="PANTHER" id="PTHR11102:SF160">
    <property type="entry name" value="ERAD-ASSOCIATED E3 UBIQUITIN-PROTEIN LIGASE COMPONENT HRD3"/>
    <property type="match status" value="1"/>
</dbReference>
<evidence type="ECO:0000256" key="1">
    <source>
        <dbReference type="ARBA" id="ARBA00038101"/>
    </source>
</evidence>
<keyword evidence="4" id="KW-1185">Reference proteome</keyword>
<dbReference type="InterPro" id="IPR011990">
    <property type="entry name" value="TPR-like_helical_dom_sf"/>
</dbReference>
<name>A0AAD2G214_9STRA</name>
<sequence>MNDPPNLYRDPDYQIAQGWPFEAAQQAADGNIQALLYLAFTAFNDGNGSVALKHYRKAARDFNNLEATLNVIKIYEFGQGVGADLDIIVNYGYYMLGARTSARDGRTQIELPENKRNVNDGLKWLERAAQIGRGDVASNLGNMYMTGGHPKVPRNYEKGMELLEKAAELGDGHCAYQLSISYKIGIIPVDEGKHRFWLKKAADMAHEEAVQEMARVWTPKEESKADQENSKRRRY</sequence>
<dbReference type="PANTHER" id="PTHR11102">
    <property type="entry name" value="SEL-1-LIKE PROTEIN"/>
    <property type="match status" value="1"/>
</dbReference>
<proteinExistence type="inferred from homology"/>
<gene>
    <name evidence="3" type="ORF">CYCCA115_LOCUS17777</name>
</gene>
<dbReference type="SUPFAM" id="SSF81901">
    <property type="entry name" value="HCP-like"/>
    <property type="match status" value="2"/>
</dbReference>
<comment type="caution">
    <text evidence="3">The sequence shown here is derived from an EMBL/GenBank/DDBJ whole genome shotgun (WGS) entry which is preliminary data.</text>
</comment>
<evidence type="ECO:0000256" key="2">
    <source>
        <dbReference type="SAM" id="MobiDB-lite"/>
    </source>
</evidence>
<comment type="similarity">
    <text evidence="1">Belongs to the sel-1 family.</text>
</comment>
<dbReference type="Pfam" id="PF08238">
    <property type="entry name" value="Sel1"/>
    <property type="match status" value="4"/>
</dbReference>
<dbReference type="EMBL" id="CAKOGP040001992">
    <property type="protein sequence ID" value="CAJ1959355.1"/>
    <property type="molecule type" value="Genomic_DNA"/>
</dbReference>
<feature type="compositionally biased region" description="Basic and acidic residues" evidence="2">
    <location>
        <begin position="218"/>
        <end position="235"/>
    </location>
</feature>
<reference evidence="3" key="1">
    <citation type="submission" date="2023-08" db="EMBL/GenBank/DDBJ databases">
        <authorList>
            <person name="Audoor S."/>
            <person name="Bilcke G."/>
        </authorList>
    </citation>
    <scope>NUCLEOTIDE SEQUENCE</scope>
</reference>
<accession>A0AAD2G214</accession>
<dbReference type="SMART" id="SM00671">
    <property type="entry name" value="SEL1"/>
    <property type="match status" value="3"/>
</dbReference>
<protein>
    <submittedName>
        <fullName evidence="3">Uncharacterized protein</fullName>
    </submittedName>
</protein>
<feature type="region of interest" description="Disordered" evidence="2">
    <location>
        <begin position="216"/>
        <end position="235"/>
    </location>
</feature>
<dbReference type="Proteomes" id="UP001295423">
    <property type="component" value="Unassembled WGS sequence"/>
</dbReference>